<dbReference type="Proteomes" id="UP000029052">
    <property type="component" value="Unassembled WGS sequence"/>
</dbReference>
<proteinExistence type="predicted"/>
<feature type="domain" description="N-acetyltransferase" evidence="3">
    <location>
        <begin position="1"/>
        <end position="174"/>
    </location>
</feature>
<evidence type="ECO:0000256" key="2">
    <source>
        <dbReference type="ARBA" id="ARBA00023315"/>
    </source>
</evidence>
<dbReference type="PANTHER" id="PTHR10908:SF0">
    <property type="entry name" value="SEROTONIN N-ACETYLTRANSFERASE"/>
    <property type="match status" value="1"/>
</dbReference>
<reference evidence="4 5" key="1">
    <citation type="submission" date="2014-03" db="EMBL/GenBank/DDBJ databases">
        <title>Genomics of Bifidobacteria.</title>
        <authorList>
            <person name="Ventura M."/>
            <person name="Milani C."/>
            <person name="Lugli G.A."/>
        </authorList>
    </citation>
    <scope>NUCLEOTIDE SEQUENCE [LARGE SCALE GENOMIC DNA]</scope>
    <source>
        <strain evidence="4 5">LMG 11591</strain>
    </source>
</reference>
<accession>A0A087BAD4</accession>
<dbReference type="InterPro" id="IPR000182">
    <property type="entry name" value="GNAT_dom"/>
</dbReference>
<sequence length="228" mass="25744">MLIRHATLDDLDALSTMENACFPPQDAADQEKLAARIEAYPDHFWLLINTDPDKQGVSFPARVEEGPLVSFINGPASQDPDITDPMFSDVSMHDERGAWQMILGIDTAPVYQHHGCGGYLLRRVILDSALNGRKGIVLVCREKLVKFYHEFGFMDEKISPSTRSNTTWHQMRLLLNMDEQSAVEQFGDDAPEALELAHDSISRAMRETTQYIDREEAVTGRIPVLSRR</sequence>
<keyword evidence="2" id="KW-0012">Acyltransferase</keyword>
<evidence type="ECO:0000313" key="5">
    <source>
        <dbReference type="Proteomes" id="UP000029052"/>
    </source>
</evidence>
<dbReference type="STRING" id="1692.BMAGN_1576"/>
<dbReference type="RefSeq" id="WP_022859531.1">
    <property type="nucleotide sequence ID" value="NZ_JGZB01000005.1"/>
</dbReference>
<dbReference type="SUPFAM" id="SSF55729">
    <property type="entry name" value="Acyl-CoA N-acyltransferases (Nat)"/>
    <property type="match status" value="1"/>
</dbReference>
<keyword evidence="1 4" id="KW-0808">Transferase</keyword>
<dbReference type="GO" id="GO:0008080">
    <property type="term" value="F:N-acetyltransferase activity"/>
    <property type="evidence" value="ECO:0007669"/>
    <property type="project" value="UniProtKB-ARBA"/>
</dbReference>
<protein>
    <submittedName>
        <fullName evidence="4">Acetyltransferase, GNAT family</fullName>
    </submittedName>
</protein>
<dbReference type="InterPro" id="IPR051635">
    <property type="entry name" value="SNAT-like"/>
</dbReference>
<evidence type="ECO:0000259" key="3">
    <source>
        <dbReference type="PROSITE" id="PS51186"/>
    </source>
</evidence>
<evidence type="ECO:0000256" key="1">
    <source>
        <dbReference type="ARBA" id="ARBA00022679"/>
    </source>
</evidence>
<dbReference type="PROSITE" id="PS51186">
    <property type="entry name" value="GNAT"/>
    <property type="match status" value="1"/>
</dbReference>
<evidence type="ECO:0000313" key="4">
    <source>
        <dbReference type="EMBL" id="KFI67984.1"/>
    </source>
</evidence>
<dbReference type="PANTHER" id="PTHR10908">
    <property type="entry name" value="SEROTONIN N-ACETYLTRANSFERASE"/>
    <property type="match status" value="1"/>
</dbReference>
<dbReference type="InterPro" id="IPR016181">
    <property type="entry name" value="Acyl_CoA_acyltransferase"/>
</dbReference>
<comment type="caution">
    <text evidence="4">The sequence shown here is derived from an EMBL/GenBank/DDBJ whole genome shotgun (WGS) entry which is preliminary data.</text>
</comment>
<gene>
    <name evidence="4" type="ORF">BMAGN_1576</name>
</gene>
<organism evidence="4 5">
    <name type="scientific">Bifidobacterium magnum</name>
    <dbReference type="NCBI Taxonomy" id="1692"/>
    <lineage>
        <taxon>Bacteria</taxon>
        <taxon>Bacillati</taxon>
        <taxon>Actinomycetota</taxon>
        <taxon>Actinomycetes</taxon>
        <taxon>Bifidobacteriales</taxon>
        <taxon>Bifidobacteriaceae</taxon>
        <taxon>Bifidobacterium</taxon>
    </lineage>
</organism>
<dbReference type="AlphaFoldDB" id="A0A087BAD4"/>
<name>A0A087BAD4_9BIFI</name>
<dbReference type="Gene3D" id="3.40.630.30">
    <property type="match status" value="1"/>
</dbReference>
<dbReference type="eggNOG" id="COG0456">
    <property type="taxonomic scope" value="Bacteria"/>
</dbReference>
<dbReference type="EMBL" id="JGZB01000005">
    <property type="protein sequence ID" value="KFI67984.1"/>
    <property type="molecule type" value="Genomic_DNA"/>
</dbReference>
<keyword evidence="5" id="KW-1185">Reference proteome</keyword>